<keyword evidence="2" id="KW-1185">Reference proteome</keyword>
<name>A0A2Z6GDN0_9PROT</name>
<dbReference type="STRING" id="1188319.OYT1_00890"/>
<accession>A0A2Z6GDN0</accession>
<evidence type="ECO:0000313" key="1">
    <source>
        <dbReference type="EMBL" id="BBE51424.1"/>
    </source>
</evidence>
<dbReference type="OrthoDB" id="8564071at2"/>
<dbReference type="RefSeq" id="WP_062626093.1">
    <property type="nucleotide sequence ID" value="NZ_AP018738.1"/>
</dbReference>
<organism evidence="1 2">
    <name type="scientific">Ferriphaselus amnicola</name>
    <dbReference type="NCBI Taxonomy" id="1188319"/>
    <lineage>
        <taxon>Bacteria</taxon>
        <taxon>Pseudomonadati</taxon>
        <taxon>Pseudomonadota</taxon>
        <taxon>Betaproteobacteria</taxon>
        <taxon>Nitrosomonadales</taxon>
        <taxon>Gallionellaceae</taxon>
        <taxon>Ferriphaselus</taxon>
    </lineage>
</organism>
<protein>
    <submittedName>
        <fullName evidence="1">Uncharacterized protein</fullName>
    </submittedName>
</protein>
<proteinExistence type="predicted"/>
<evidence type="ECO:0000313" key="2">
    <source>
        <dbReference type="Proteomes" id="UP000033070"/>
    </source>
</evidence>
<gene>
    <name evidence="1" type="ORF">OYT1_ch1898</name>
</gene>
<reference evidence="1 2" key="1">
    <citation type="submission" date="2018-06" db="EMBL/GenBank/DDBJ databases">
        <title>OYT1 Genome Sequencing.</title>
        <authorList>
            <person name="Kato S."/>
            <person name="Itoh T."/>
            <person name="Ohkuma M."/>
        </authorList>
    </citation>
    <scope>NUCLEOTIDE SEQUENCE [LARGE SCALE GENOMIC DNA]</scope>
    <source>
        <strain evidence="1 2">OYT1</strain>
    </source>
</reference>
<dbReference type="KEGG" id="fam:OYT1_ch1898"/>
<dbReference type="Proteomes" id="UP000033070">
    <property type="component" value="Chromosome"/>
</dbReference>
<dbReference type="EMBL" id="AP018738">
    <property type="protein sequence ID" value="BBE51424.1"/>
    <property type="molecule type" value="Genomic_DNA"/>
</dbReference>
<dbReference type="AlphaFoldDB" id="A0A2Z6GDN0"/>
<sequence>MPYFIYRIDARPIRMLEKLEEHETYRDASARVKQLRAAQAEGSTALIKMIHAESELHAEDLLNEVRMAAPVLGDD</sequence>